<keyword evidence="1" id="KW-1133">Transmembrane helix</keyword>
<sequence>MPGISAGGASGPIFGSIFGLAARGRRGRLMLPIRARAGRLRDDNGGSFRSPFAMLLFGIRILSTAPRGRAAGARRLALSIAAALALGIAAGCTPALDWRTLHSEAGYSIDLPAKPTLDARPVEIGGASMDMRMQAAHVEGAVFAVGTVILPDARPATQRAVLDALRAGLSRNLRAQAAEREVAVPLASGGSTPGIELRLSGEPAGASGHAGASGAAAGKTVVARLVARGAHVYQAVAIADAPLPPEALDQFLGSFKLD</sequence>
<protein>
    <recommendedName>
        <fullName evidence="4">Lipoprotein</fullName>
    </recommendedName>
</protein>
<accession>A0AAW3FBA2</accession>
<dbReference type="KEGG" id="bgo:BM43_1078"/>
<evidence type="ECO:0000313" key="2">
    <source>
        <dbReference type="EMBL" id="KGC17591.1"/>
    </source>
</evidence>
<evidence type="ECO:0000313" key="3">
    <source>
        <dbReference type="Proteomes" id="UP000029590"/>
    </source>
</evidence>
<keyword evidence="1" id="KW-0812">Transmembrane</keyword>
<feature type="transmembrane region" description="Helical" evidence="1">
    <location>
        <begin position="76"/>
        <end position="96"/>
    </location>
</feature>
<reference evidence="2 3" key="1">
    <citation type="submission" date="2014-04" db="EMBL/GenBank/DDBJ databases">
        <authorList>
            <person name="Bishop-Lilly K.A."/>
            <person name="Broomall S.M."/>
            <person name="Chain P.S."/>
            <person name="Chertkov O."/>
            <person name="Coyne S.R."/>
            <person name="Daligault H.E."/>
            <person name="Davenport K.W."/>
            <person name="Erkkila T."/>
            <person name="Frey K.G."/>
            <person name="Gibbons H.S."/>
            <person name="Gu W."/>
            <person name="Jaissle J."/>
            <person name="Johnson S.L."/>
            <person name="Koroleva G.I."/>
            <person name="Ladner J.T."/>
            <person name="Lo C.-C."/>
            <person name="Minogue T.D."/>
            <person name="Munk C."/>
            <person name="Palacios G.F."/>
            <person name="Redden C.L."/>
            <person name="Rosenzweig C.N."/>
            <person name="Scholz M.B."/>
            <person name="Teshima H."/>
            <person name="Xu Y."/>
        </authorList>
    </citation>
    <scope>NUCLEOTIDE SEQUENCE [LARGE SCALE GENOMIC DNA]</scope>
    <source>
        <strain evidence="3">gladioli</strain>
    </source>
</reference>
<evidence type="ECO:0000256" key="1">
    <source>
        <dbReference type="SAM" id="Phobius"/>
    </source>
</evidence>
<evidence type="ECO:0008006" key="4">
    <source>
        <dbReference type="Google" id="ProtNLM"/>
    </source>
</evidence>
<name>A0AAW3FBA2_BURGA</name>
<gene>
    <name evidence="2" type="ORF">DM48_4567</name>
</gene>
<comment type="caution">
    <text evidence="2">The sequence shown here is derived from an EMBL/GenBank/DDBJ whole genome shotgun (WGS) entry which is preliminary data.</text>
</comment>
<proteinExistence type="predicted"/>
<dbReference type="AlphaFoldDB" id="A0AAW3FBA2"/>
<dbReference type="EMBL" id="JPGG01000015">
    <property type="protein sequence ID" value="KGC17591.1"/>
    <property type="molecule type" value="Genomic_DNA"/>
</dbReference>
<dbReference type="Proteomes" id="UP000029590">
    <property type="component" value="Unassembled WGS sequence"/>
</dbReference>
<organism evidence="2 3">
    <name type="scientific">Burkholderia gladioli</name>
    <name type="common">Pseudomonas marginata</name>
    <name type="synonym">Phytomonas marginata</name>
    <dbReference type="NCBI Taxonomy" id="28095"/>
    <lineage>
        <taxon>Bacteria</taxon>
        <taxon>Pseudomonadati</taxon>
        <taxon>Pseudomonadota</taxon>
        <taxon>Betaproteobacteria</taxon>
        <taxon>Burkholderiales</taxon>
        <taxon>Burkholderiaceae</taxon>
        <taxon>Burkholderia</taxon>
    </lineage>
</organism>
<keyword evidence="1" id="KW-0472">Membrane</keyword>
<feature type="transmembrane region" description="Helical" evidence="1">
    <location>
        <begin position="6"/>
        <end position="24"/>
    </location>
</feature>